<keyword evidence="3" id="KW-1185">Reference proteome</keyword>
<reference evidence="2 3" key="1">
    <citation type="journal article" date="2019" name="Int. J. Syst. Evol. Microbiol.">
        <title>The Global Catalogue of Microorganisms (GCM) 10K type strain sequencing project: providing services to taxonomists for standard genome sequencing and annotation.</title>
        <authorList>
            <consortium name="The Broad Institute Genomics Platform"/>
            <consortium name="The Broad Institute Genome Sequencing Center for Infectious Disease"/>
            <person name="Wu L."/>
            <person name="Ma J."/>
        </authorList>
    </citation>
    <scope>NUCLEOTIDE SEQUENCE [LARGE SCALE GENOMIC DNA]</scope>
    <source>
        <strain evidence="2 3">DT55</strain>
    </source>
</reference>
<dbReference type="RefSeq" id="WP_276239458.1">
    <property type="nucleotide sequence ID" value="NZ_CP119990.1"/>
</dbReference>
<comment type="caution">
    <text evidence="2">The sequence shown here is derived from an EMBL/GenBank/DDBJ whole genome shotgun (WGS) entry which is preliminary data.</text>
</comment>
<dbReference type="PROSITE" id="PS51257">
    <property type="entry name" value="PROKAR_LIPOPROTEIN"/>
    <property type="match status" value="1"/>
</dbReference>
<dbReference type="InterPro" id="IPR006311">
    <property type="entry name" value="TAT_signal"/>
</dbReference>
<accession>A0ABD5X044</accession>
<name>A0ABD5X044_9EURY</name>
<gene>
    <name evidence="2" type="ORF">ACFQKD_16895</name>
</gene>
<dbReference type="PROSITE" id="PS51318">
    <property type="entry name" value="TAT"/>
    <property type="match status" value="1"/>
</dbReference>
<dbReference type="Proteomes" id="UP001596388">
    <property type="component" value="Unassembled WGS sequence"/>
</dbReference>
<sequence length="241" mass="25408">MHTRRSLLQSGGLLGLAGVTGLAGCTATANDDDPLPDGGDDGSGDGNGGSEPSDREYPPGSTHEATITGVDDAPDLPVAPRVSLANPYVTEGQPVVLRVDVDNPTDEPVRIGEYRPVVFQYVYDTDGTLVWYPHSERSTDGEPDRAVPDLDLADDGCWRLASGIAQTMEYGTVEIPANGTLTAYVGLYATADAPEPADGCFPTGAFRFDTNYTVFADGMDGDDNPSATWGFDLAIETIDND</sequence>
<evidence type="ECO:0000313" key="2">
    <source>
        <dbReference type="EMBL" id="MFC7098986.1"/>
    </source>
</evidence>
<dbReference type="AlphaFoldDB" id="A0ABD5X044"/>
<feature type="compositionally biased region" description="Acidic residues" evidence="1">
    <location>
        <begin position="30"/>
        <end position="43"/>
    </location>
</feature>
<dbReference type="EMBL" id="JBHTAG010000004">
    <property type="protein sequence ID" value="MFC7098986.1"/>
    <property type="molecule type" value="Genomic_DNA"/>
</dbReference>
<feature type="region of interest" description="Disordered" evidence="1">
    <location>
        <begin position="24"/>
        <end position="79"/>
    </location>
</feature>
<evidence type="ECO:0000313" key="3">
    <source>
        <dbReference type="Proteomes" id="UP001596388"/>
    </source>
</evidence>
<evidence type="ECO:0000256" key="1">
    <source>
        <dbReference type="SAM" id="MobiDB-lite"/>
    </source>
</evidence>
<organism evidence="2 3">
    <name type="scientific">Halobaculum marinum</name>
    <dbReference type="NCBI Taxonomy" id="3031996"/>
    <lineage>
        <taxon>Archaea</taxon>
        <taxon>Methanobacteriati</taxon>
        <taxon>Methanobacteriota</taxon>
        <taxon>Stenosarchaea group</taxon>
        <taxon>Halobacteria</taxon>
        <taxon>Halobacteriales</taxon>
        <taxon>Haloferacaceae</taxon>
        <taxon>Halobaculum</taxon>
    </lineage>
</organism>
<proteinExistence type="predicted"/>
<protein>
    <submittedName>
        <fullName evidence="2">Uncharacterized protein</fullName>
    </submittedName>
</protein>
<dbReference type="GeneID" id="79271627"/>